<evidence type="ECO:0000313" key="2">
    <source>
        <dbReference type="Proteomes" id="UP001054252"/>
    </source>
</evidence>
<sequence>MRKLGFPFFSCPRTRFRSLETLPKARNPRSALLYLHCRLLLLCGVRIARVLDCVNSPCTCRQPLPLACRFGFCC</sequence>
<name>A0AAV5K2L9_9ROSI</name>
<evidence type="ECO:0000313" key="1">
    <source>
        <dbReference type="EMBL" id="GKV17160.1"/>
    </source>
</evidence>
<dbReference type="Proteomes" id="UP001054252">
    <property type="component" value="Unassembled WGS sequence"/>
</dbReference>
<gene>
    <name evidence="1" type="ORF">SLEP1_g27696</name>
</gene>
<dbReference type="AlphaFoldDB" id="A0AAV5K2L9"/>
<keyword evidence="2" id="KW-1185">Reference proteome</keyword>
<organism evidence="1 2">
    <name type="scientific">Rubroshorea leprosula</name>
    <dbReference type="NCBI Taxonomy" id="152421"/>
    <lineage>
        <taxon>Eukaryota</taxon>
        <taxon>Viridiplantae</taxon>
        <taxon>Streptophyta</taxon>
        <taxon>Embryophyta</taxon>
        <taxon>Tracheophyta</taxon>
        <taxon>Spermatophyta</taxon>
        <taxon>Magnoliopsida</taxon>
        <taxon>eudicotyledons</taxon>
        <taxon>Gunneridae</taxon>
        <taxon>Pentapetalae</taxon>
        <taxon>rosids</taxon>
        <taxon>malvids</taxon>
        <taxon>Malvales</taxon>
        <taxon>Dipterocarpaceae</taxon>
        <taxon>Rubroshorea</taxon>
    </lineage>
</organism>
<accession>A0AAV5K2L9</accession>
<protein>
    <submittedName>
        <fullName evidence="1">Uncharacterized protein</fullName>
    </submittedName>
</protein>
<reference evidence="1 2" key="1">
    <citation type="journal article" date="2021" name="Commun. Biol.">
        <title>The genome of Shorea leprosula (Dipterocarpaceae) highlights the ecological relevance of drought in aseasonal tropical rainforests.</title>
        <authorList>
            <person name="Ng K.K.S."/>
            <person name="Kobayashi M.J."/>
            <person name="Fawcett J.A."/>
            <person name="Hatakeyama M."/>
            <person name="Paape T."/>
            <person name="Ng C.H."/>
            <person name="Ang C.C."/>
            <person name="Tnah L.H."/>
            <person name="Lee C.T."/>
            <person name="Nishiyama T."/>
            <person name="Sese J."/>
            <person name="O'Brien M.J."/>
            <person name="Copetti D."/>
            <person name="Mohd Noor M.I."/>
            <person name="Ong R.C."/>
            <person name="Putra M."/>
            <person name="Sireger I.Z."/>
            <person name="Indrioko S."/>
            <person name="Kosugi Y."/>
            <person name="Izuno A."/>
            <person name="Isagi Y."/>
            <person name="Lee S.L."/>
            <person name="Shimizu K.K."/>
        </authorList>
    </citation>
    <scope>NUCLEOTIDE SEQUENCE [LARGE SCALE GENOMIC DNA]</scope>
    <source>
        <strain evidence="1">214</strain>
    </source>
</reference>
<comment type="caution">
    <text evidence="1">The sequence shown here is derived from an EMBL/GenBank/DDBJ whole genome shotgun (WGS) entry which is preliminary data.</text>
</comment>
<proteinExistence type="predicted"/>
<dbReference type="EMBL" id="BPVZ01000047">
    <property type="protein sequence ID" value="GKV17160.1"/>
    <property type="molecule type" value="Genomic_DNA"/>
</dbReference>